<proteinExistence type="predicted"/>
<dbReference type="InterPro" id="IPR028098">
    <property type="entry name" value="Glyco_trans_4-like_N"/>
</dbReference>
<evidence type="ECO:0000256" key="1">
    <source>
        <dbReference type="ARBA" id="ARBA00022679"/>
    </source>
</evidence>
<reference evidence="3" key="2">
    <citation type="submission" date="2020-09" db="EMBL/GenBank/DDBJ databases">
        <authorList>
            <person name="Sun Q."/>
            <person name="Sedlacek I."/>
        </authorList>
    </citation>
    <scope>NUCLEOTIDE SEQUENCE</scope>
    <source>
        <strain evidence="3">CCM 8711</strain>
    </source>
</reference>
<keyword evidence="3" id="KW-0328">Glycosyltransferase</keyword>
<gene>
    <name evidence="3" type="ORF">GCM10011425_33500</name>
</gene>
<keyword evidence="4" id="KW-1185">Reference proteome</keyword>
<dbReference type="GO" id="GO:0016757">
    <property type="term" value="F:glycosyltransferase activity"/>
    <property type="evidence" value="ECO:0007669"/>
    <property type="project" value="UniProtKB-KW"/>
</dbReference>
<dbReference type="PANTHER" id="PTHR46401:SF2">
    <property type="entry name" value="GLYCOSYLTRANSFERASE WBBK-RELATED"/>
    <property type="match status" value="1"/>
</dbReference>
<evidence type="ECO:0000313" key="4">
    <source>
        <dbReference type="Proteomes" id="UP000662074"/>
    </source>
</evidence>
<accession>A0A917JB78</accession>
<dbReference type="Gene3D" id="3.40.50.2000">
    <property type="entry name" value="Glycogen Phosphorylase B"/>
    <property type="match status" value="2"/>
</dbReference>
<dbReference type="SUPFAM" id="SSF53756">
    <property type="entry name" value="UDP-Glycosyltransferase/glycogen phosphorylase"/>
    <property type="match status" value="1"/>
</dbReference>
<protein>
    <submittedName>
        <fullName evidence="3">Mannosyltransferase</fullName>
    </submittedName>
</protein>
<name>A0A917JB78_9SPHI</name>
<keyword evidence="1" id="KW-0808">Transferase</keyword>
<dbReference type="GO" id="GO:0009103">
    <property type="term" value="P:lipopolysaccharide biosynthetic process"/>
    <property type="evidence" value="ECO:0007669"/>
    <property type="project" value="TreeGrafter"/>
</dbReference>
<comment type="caution">
    <text evidence="3">The sequence shown here is derived from an EMBL/GenBank/DDBJ whole genome shotgun (WGS) entry which is preliminary data.</text>
</comment>
<dbReference type="Proteomes" id="UP000662074">
    <property type="component" value="Unassembled WGS sequence"/>
</dbReference>
<evidence type="ECO:0000313" key="3">
    <source>
        <dbReference type="EMBL" id="GGI52138.1"/>
    </source>
</evidence>
<dbReference type="AlphaFoldDB" id="A0A917JB78"/>
<feature type="domain" description="Glycosyltransferase subfamily 4-like N-terminal" evidence="2">
    <location>
        <begin position="2"/>
        <end position="153"/>
    </location>
</feature>
<dbReference type="Pfam" id="PF13692">
    <property type="entry name" value="Glyco_trans_1_4"/>
    <property type="match status" value="1"/>
</dbReference>
<evidence type="ECO:0000259" key="2">
    <source>
        <dbReference type="Pfam" id="PF13439"/>
    </source>
</evidence>
<reference evidence="3" key="1">
    <citation type="journal article" date="2014" name="Int. J. Syst. Evol. Microbiol.">
        <title>Complete genome sequence of Corynebacterium casei LMG S-19264T (=DSM 44701T), isolated from a smear-ripened cheese.</title>
        <authorList>
            <consortium name="US DOE Joint Genome Institute (JGI-PGF)"/>
            <person name="Walter F."/>
            <person name="Albersmeier A."/>
            <person name="Kalinowski J."/>
            <person name="Ruckert C."/>
        </authorList>
    </citation>
    <scope>NUCLEOTIDE SEQUENCE</scope>
    <source>
        <strain evidence="3">CCM 8711</strain>
    </source>
</reference>
<dbReference type="Pfam" id="PF13439">
    <property type="entry name" value="Glyco_transf_4"/>
    <property type="match status" value="1"/>
</dbReference>
<dbReference type="PANTHER" id="PTHR46401">
    <property type="entry name" value="GLYCOSYLTRANSFERASE WBBK-RELATED"/>
    <property type="match status" value="1"/>
</dbReference>
<organism evidence="3 4">
    <name type="scientific">Mucilaginibacter galii</name>
    <dbReference type="NCBI Taxonomy" id="2005073"/>
    <lineage>
        <taxon>Bacteria</taxon>
        <taxon>Pseudomonadati</taxon>
        <taxon>Bacteroidota</taxon>
        <taxon>Sphingobacteriia</taxon>
        <taxon>Sphingobacteriales</taxon>
        <taxon>Sphingobacteriaceae</taxon>
        <taxon>Mucilaginibacter</taxon>
    </lineage>
</organism>
<sequence length="365" mass="41221">MLADGMRARRHQVEEWTAEAVCYNKSFPASLRKWLGYIDQYIIFPFNVKKKIKRSSSDTLFVFTDQALGPWVPLLANRPHIIHCHDFLAQRSALGEFEENKTGASGQKYQAYIRKGYQKGKNFISVSKNTQQDLHRFLPQAPKLSEVVYNGLNQSFEITNSFEAKDYISKDISVDLAEGYLLHVGGNQWYKNRKGVIDIYNAWRDSFNQKLKLLMIGAPPNELLKQAQQSSIYANDIHFLTGKDDDFVRKAYAGATLFLFPSLAEGFGWPIAEAMVSGCPVVTTNAAPMTEVGGDAAFYINRKPFQSNKDWASDAALVVNQVLKTSLEERERIVKAGIANAGRFDTKKSLDQIENLYKHVLKGSE</sequence>
<dbReference type="EMBL" id="BMDO01000010">
    <property type="protein sequence ID" value="GGI52138.1"/>
    <property type="molecule type" value="Genomic_DNA"/>
</dbReference>